<evidence type="ECO:0000313" key="1">
    <source>
        <dbReference type="EMBL" id="PNT75562.1"/>
    </source>
</evidence>
<dbReference type="ExpressionAtlas" id="A0A2K2DMQ9">
    <property type="expression patterns" value="baseline and differential"/>
</dbReference>
<evidence type="ECO:0008006" key="4">
    <source>
        <dbReference type="Google" id="ProtNLM"/>
    </source>
</evidence>
<dbReference type="Proteomes" id="UP000008810">
    <property type="component" value="Chromosome 1"/>
</dbReference>
<proteinExistence type="predicted"/>
<accession>A0A2K2DMQ9</accession>
<name>A0A2K2DMQ9_BRADI</name>
<dbReference type="PANTHER" id="PTHR36722">
    <property type="entry name" value="TYPE 2 DNA TOPOISOMERASE 6 SUBUNIT B-LIKE"/>
    <property type="match status" value="1"/>
</dbReference>
<protein>
    <recommendedName>
        <fullName evidence="4">Type 2 DNA topoisomerase 6 subunit B-like</fullName>
    </recommendedName>
</protein>
<dbReference type="GO" id="GO:0042138">
    <property type="term" value="P:meiotic DNA double-strand break formation"/>
    <property type="evidence" value="ECO:0000318"/>
    <property type="project" value="GO_Central"/>
</dbReference>
<dbReference type="GO" id="GO:0030674">
    <property type="term" value="F:protein-macromolecule adaptor activity"/>
    <property type="evidence" value="ECO:0000318"/>
    <property type="project" value="GO_Central"/>
</dbReference>
<dbReference type="GeneID" id="100827557"/>
<dbReference type="PANTHER" id="PTHR36722:SF1">
    <property type="entry name" value="TYPE 2 DNA TOPOISOMERASE 6 SUBUNIT B-LIKE"/>
    <property type="match status" value="1"/>
</dbReference>
<dbReference type="GO" id="GO:0000793">
    <property type="term" value="C:condensed chromosome"/>
    <property type="evidence" value="ECO:0000318"/>
    <property type="project" value="GO_Central"/>
</dbReference>
<dbReference type="AlphaFoldDB" id="A0A2K2DMQ9"/>
<dbReference type="RefSeq" id="XP_010227454.1">
    <property type="nucleotide sequence ID" value="XM_010229152.3"/>
</dbReference>
<dbReference type="GO" id="GO:0007131">
    <property type="term" value="P:reciprocal meiotic recombination"/>
    <property type="evidence" value="ECO:0000318"/>
    <property type="project" value="GO_Central"/>
</dbReference>
<dbReference type="STRING" id="15368.A0A2K2DMQ9"/>
<reference evidence="1 2" key="1">
    <citation type="journal article" date="2010" name="Nature">
        <title>Genome sequencing and analysis of the model grass Brachypodium distachyon.</title>
        <authorList>
            <consortium name="International Brachypodium Initiative"/>
        </authorList>
    </citation>
    <scope>NUCLEOTIDE SEQUENCE [LARGE SCALE GENOMIC DNA]</scope>
    <source>
        <strain evidence="1 2">Bd21</strain>
    </source>
</reference>
<keyword evidence="3" id="KW-1185">Reference proteome</keyword>
<reference evidence="2" key="3">
    <citation type="submission" date="2018-08" db="UniProtKB">
        <authorList>
            <consortium name="EnsemblPlants"/>
        </authorList>
    </citation>
    <scope>IDENTIFICATION</scope>
    <source>
        <strain evidence="2">cv. Bd21</strain>
    </source>
</reference>
<sequence>MPSPSSASSPHRKLLHSLIYWAVQRCRMSESPCRLTVSLKSPSELAGPSPLRVSVSDTGVGSKLEEFLELDALARETPAEKWDGTLLITTTGINDKAIYHYQFNLQEDISSSARFSKLATTYKNYTTFSGTEVCLCLSNEADLGEFILWLVDFVRKILVLKAANLAIELAIEQPSSAGSRNVCLPCDSDDAHISITTSSIERLVSGLKDYALSHGNTCEKCDACCMNRDRLKIGTGTAKNVGRRKSKGLLVEAVIVVAPTASDLSCWMVNCSSTQVLHFEDFVPSPISQSSFSVLMSMDWQSYGFKLKGGFMDDEGNAVLQWDNLTFARVDIAVHTYHGVAVQEWQRSEPDRYLVKKALKSALNHLKADHAGGFLSCHGRKIREYVPDLAQSIAGLILSSNDQEFRDECAVLLGLVSDQDISEEAVEACIGDKMARIIEMNDTKENVEENLPYLFECEKLDEDSKQLDEEDGEEDMAYDF</sequence>
<evidence type="ECO:0000313" key="3">
    <source>
        <dbReference type="Proteomes" id="UP000008810"/>
    </source>
</evidence>
<reference evidence="1" key="2">
    <citation type="submission" date="2017-06" db="EMBL/GenBank/DDBJ databases">
        <title>WGS assembly of Brachypodium distachyon.</title>
        <authorList>
            <consortium name="The International Brachypodium Initiative"/>
            <person name="Lucas S."/>
            <person name="Harmon-Smith M."/>
            <person name="Lail K."/>
            <person name="Tice H."/>
            <person name="Grimwood J."/>
            <person name="Bruce D."/>
            <person name="Barry K."/>
            <person name="Shu S."/>
            <person name="Lindquist E."/>
            <person name="Wang M."/>
            <person name="Pitluck S."/>
            <person name="Vogel J.P."/>
            <person name="Garvin D.F."/>
            <person name="Mockler T.C."/>
            <person name="Schmutz J."/>
            <person name="Rokhsar D."/>
            <person name="Bevan M.W."/>
        </authorList>
    </citation>
    <scope>NUCLEOTIDE SEQUENCE</scope>
    <source>
        <strain evidence="1">Bd21</strain>
    </source>
</reference>
<dbReference type="InterPro" id="IPR034566">
    <property type="entry name" value="MTOPVIB_plant"/>
</dbReference>
<dbReference type="KEGG" id="bdi:100827557"/>
<gene>
    <name evidence="2" type="primary">LOC100827557</name>
    <name evidence="1" type="ORF">BRADI_1g34717v3</name>
</gene>
<dbReference type="EMBL" id="CM000880">
    <property type="protein sequence ID" value="PNT75562.1"/>
    <property type="molecule type" value="Genomic_DNA"/>
</dbReference>
<dbReference type="OrthoDB" id="1918529at2759"/>
<evidence type="ECO:0000313" key="2">
    <source>
        <dbReference type="EnsemblPlants" id="PNT75562"/>
    </source>
</evidence>
<organism evidence="1">
    <name type="scientific">Brachypodium distachyon</name>
    <name type="common">Purple false brome</name>
    <name type="synonym">Trachynia distachya</name>
    <dbReference type="NCBI Taxonomy" id="15368"/>
    <lineage>
        <taxon>Eukaryota</taxon>
        <taxon>Viridiplantae</taxon>
        <taxon>Streptophyta</taxon>
        <taxon>Embryophyta</taxon>
        <taxon>Tracheophyta</taxon>
        <taxon>Spermatophyta</taxon>
        <taxon>Magnoliopsida</taxon>
        <taxon>Liliopsida</taxon>
        <taxon>Poales</taxon>
        <taxon>Poaceae</taxon>
        <taxon>BOP clade</taxon>
        <taxon>Pooideae</taxon>
        <taxon>Stipodae</taxon>
        <taxon>Brachypodieae</taxon>
        <taxon>Brachypodium</taxon>
    </lineage>
</organism>
<dbReference type="EnsemblPlants" id="PNT75562">
    <property type="protein sequence ID" value="PNT75562"/>
    <property type="gene ID" value="BRADI_1g34717v3"/>
</dbReference>
<dbReference type="Gramene" id="PNT75562">
    <property type="protein sequence ID" value="PNT75562"/>
    <property type="gene ID" value="BRADI_1g34717v3"/>
</dbReference>